<protein>
    <submittedName>
        <fullName evidence="1">Uncharacterized protein</fullName>
    </submittedName>
</protein>
<dbReference type="Proteomes" id="UP000006852">
    <property type="component" value="Chromosome"/>
</dbReference>
<proteinExistence type="predicted"/>
<keyword evidence="2" id="KW-1185">Reference proteome</keyword>
<evidence type="ECO:0000313" key="2">
    <source>
        <dbReference type="Proteomes" id="UP000006852"/>
    </source>
</evidence>
<gene>
    <name evidence="1" type="ordered locus">Tresu_1009</name>
</gene>
<evidence type="ECO:0000313" key="1">
    <source>
        <dbReference type="EMBL" id="AEB13929.1"/>
    </source>
</evidence>
<dbReference type="HOGENOM" id="CLU_3376609_0_0_12"/>
<dbReference type="AlphaFoldDB" id="F2NUU8"/>
<dbReference type="EMBL" id="CP002631">
    <property type="protein sequence ID" value="AEB13929.1"/>
    <property type="molecule type" value="Genomic_DNA"/>
</dbReference>
<dbReference type="KEGG" id="tsu:Tresu_1009"/>
<reference evidence="2" key="2">
    <citation type="submission" date="2011-04" db="EMBL/GenBank/DDBJ databases">
        <title>The complete genome of chromosome of Treponema succinifaciens DSM 2489.</title>
        <authorList>
            <person name="Lucas S."/>
            <person name="Copeland A."/>
            <person name="Lapidus A."/>
            <person name="Bruce D."/>
            <person name="Goodwin L."/>
            <person name="Pitluck S."/>
            <person name="Peters L."/>
            <person name="Kyrpides N."/>
            <person name="Mavromatis K."/>
            <person name="Ivanova N."/>
            <person name="Ovchinnikova G."/>
            <person name="Teshima H."/>
            <person name="Detter J.C."/>
            <person name="Tapia R."/>
            <person name="Han C."/>
            <person name="Land M."/>
            <person name="Hauser L."/>
            <person name="Markowitz V."/>
            <person name="Cheng J.-F."/>
            <person name="Hugenholtz P."/>
            <person name="Woyke T."/>
            <person name="Wu D."/>
            <person name="Gronow S."/>
            <person name="Wellnitz S."/>
            <person name="Brambilla E."/>
            <person name="Klenk H.-P."/>
            <person name="Eisen J.A."/>
        </authorList>
    </citation>
    <scope>NUCLEOTIDE SEQUENCE [LARGE SCALE GENOMIC DNA]</scope>
    <source>
        <strain evidence="2">ATCC 33096 / DSM 2489 / 6091</strain>
    </source>
</reference>
<name>F2NUU8_TRES6</name>
<sequence length="34" mass="3798">MYVSIFNARFLTGGGQVVFRFVLSVPEENYGADN</sequence>
<organism evidence="1 2">
    <name type="scientific">Treponema succinifaciens (strain ATCC 33096 / DSM 2489 / 6091)</name>
    <dbReference type="NCBI Taxonomy" id="869209"/>
    <lineage>
        <taxon>Bacteria</taxon>
        <taxon>Pseudomonadati</taxon>
        <taxon>Spirochaetota</taxon>
        <taxon>Spirochaetia</taxon>
        <taxon>Spirochaetales</taxon>
        <taxon>Treponemataceae</taxon>
        <taxon>Treponema</taxon>
    </lineage>
</organism>
<reference evidence="1 2" key="1">
    <citation type="journal article" date="2011" name="Stand. Genomic Sci.">
        <title>Complete genome sequence of Treponema succinifaciens type strain (6091).</title>
        <authorList>
            <person name="Han C."/>
            <person name="Gronow S."/>
            <person name="Teshima H."/>
            <person name="Lapidus A."/>
            <person name="Nolan M."/>
            <person name="Lucas S."/>
            <person name="Hammon N."/>
            <person name="Deshpande S."/>
            <person name="Cheng J.F."/>
            <person name="Zeytun A."/>
            <person name="Tapia R."/>
            <person name="Goodwin L."/>
            <person name="Pitluck S."/>
            <person name="Liolios K."/>
            <person name="Pagani I."/>
            <person name="Ivanova N."/>
            <person name="Mavromatis K."/>
            <person name="Mikhailova N."/>
            <person name="Huntemann M."/>
            <person name="Pati A."/>
            <person name="Chen A."/>
            <person name="Palaniappan K."/>
            <person name="Land M."/>
            <person name="Hauser L."/>
            <person name="Brambilla E.M."/>
            <person name="Rohde M."/>
            <person name="Goker M."/>
            <person name="Woyke T."/>
            <person name="Bristow J."/>
            <person name="Eisen J.A."/>
            <person name="Markowitz V."/>
            <person name="Hugenholtz P."/>
            <person name="Kyrpides N.C."/>
            <person name="Klenk H.P."/>
            <person name="Detter J.C."/>
        </authorList>
    </citation>
    <scope>NUCLEOTIDE SEQUENCE [LARGE SCALE GENOMIC DNA]</scope>
    <source>
        <strain evidence="2">ATCC 33096 / DSM 2489 / 6091</strain>
    </source>
</reference>
<dbReference type="STRING" id="869209.Tresu_1009"/>
<accession>F2NUU8</accession>